<evidence type="ECO:0000256" key="2">
    <source>
        <dbReference type="SAM" id="Phobius"/>
    </source>
</evidence>
<keyword evidence="2" id="KW-1133">Transmembrane helix</keyword>
<proteinExistence type="predicted"/>
<keyword evidence="4" id="KW-1185">Reference proteome</keyword>
<accession>A0A4C1Y7S1</accession>
<dbReference type="EMBL" id="BGZK01001076">
    <property type="protein sequence ID" value="GBP70485.1"/>
    <property type="molecule type" value="Genomic_DNA"/>
</dbReference>
<protein>
    <submittedName>
        <fullName evidence="3">Uncharacterized protein</fullName>
    </submittedName>
</protein>
<organism evidence="3 4">
    <name type="scientific">Eumeta variegata</name>
    <name type="common">Bagworm moth</name>
    <name type="synonym">Eumeta japonica</name>
    <dbReference type="NCBI Taxonomy" id="151549"/>
    <lineage>
        <taxon>Eukaryota</taxon>
        <taxon>Metazoa</taxon>
        <taxon>Ecdysozoa</taxon>
        <taxon>Arthropoda</taxon>
        <taxon>Hexapoda</taxon>
        <taxon>Insecta</taxon>
        <taxon>Pterygota</taxon>
        <taxon>Neoptera</taxon>
        <taxon>Endopterygota</taxon>
        <taxon>Lepidoptera</taxon>
        <taxon>Glossata</taxon>
        <taxon>Ditrysia</taxon>
        <taxon>Tineoidea</taxon>
        <taxon>Psychidae</taxon>
        <taxon>Oiketicinae</taxon>
        <taxon>Eumeta</taxon>
    </lineage>
</organism>
<evidence type="ECO:0000313" key="3">
    <source>
        <dbReference type="EMBL" id="GBP70485.1"/>
    </source>
</evidence>
<feature type="compositionally biased region" description="Basic residues" evidence="1">
    <location>
        <begin position="361"/>
        <end position="370"/>
    </location>
</feature>
<keyword evidence="2" id="KW-0812">Transmembrane</keyword>
<feature type="compositionally biased region" description="Pro residues" evidence="1">
    <location>
        <begin position="172"/>
        <end position="182"/>
    </location>
</feature>
<feature type="transmembrane region" description="Helical" evidence="2">
    <location>
        <begin position="51"/>
        <end position="68"/>
    </location>
</feature>
<name>A0A4C1Y7S1_EUMVA</name>
<feature type="region of interest" description="Disordered" evidence="1">
    <location>
        <begin position="160"/>
        <end position="183"/>
    </location>
</feature>
<reference evidence="3 4" key="1">
    <citation type="journal article" date="2019" name="Commun. Biol.">
        <title>The bagworm genome reveals a unique fibroin gene that provides high tensile strength.</title>
        <authorList>
            <person name="Kono N."/>
            <person name="Nakamura H."/>
            <person name="Ohtoshi R."/>
            <person name="Tomita M."/>
            <person name="Numata K."/>
            <person name="Arakawa K."/>
        </authorList>
    </citation>
    <scope>NUCLEOTIDE SEQUENCE [LARGE SCALE GENOMIC DNA]</scope>
</reference>
<dbReference type="OrthoDB" id="7443999at2759"/>
<comment type="caution">
    <text evidence="3">The sequence shown here is derived from an EMBL/GenBank/DDBJ whole genome shotgun (WGS) entry which is preliminary data.</text>
</comment>
<sequence length="370" mass="40541">MNISPREVTSALLASWVGIGYLMEGDWCDGRGMGHGTLTHRIKCTSYCGRAIYTLAALIFLVTVLMSTKPTYELMFEIKTASLGMSLKTQLKNTIGHDLGHRDLTTSYIRTWKYYKTRLKEIEKCEGRRRRPKAPLGPRVKLEIDRATLRSRDPPVNCSSFGEPSIISRVRAPPPPTRPPPARARRALWRRGTDIQKFVDTQTKNKKLIFKSTQYFVKIIRCKLSGMPAGAGGARGRRALGVVEPRRGRRACTRRGTSAVVGGARGGAPGPYRSGGARTFLRPQQSILRARDCPPGELLSLANLRHCIGAGVKARAARAGARRGPFRIAGARAPNRAAGTGERARSASAQAALAPRQPAARPRRAARARD</sequence>
<feature type="compositionally biased region" description="Low complexity" evidence="1">
    <location>
        <begin position="346"/>
        <end position="360"/>
    </location>
</feature>
<evidence type="ECO:0000256" key="1">
    <source>
        <dbReference type="SAM" id="MobiDB-lite"/>
    </source>
</evidence>
<dbReference type="Proteomes" id="UP000299102">
    <property type="component" value="Unassembled WGS sequence"/>
</dbReference>
<gene>
    <name evidence="3" type="ORF">EVAR_56152_1</name>
</gene>
<dbReference type="AlphaFoldDB" id="A0A4C1Y7S1"/>
<keyword evidence="2" id="KW-0472">Membrane</keyword>
<feature type="region of interest" description="Disordered" evidence="1">
    <location>
        <begin position="330"/>
        <end position="370"/>
    </location>
</feature>
<evidence type="ECO:0000313" key="4">
    <source>
        <dbReference type="Proteomes" id="UP000299102"/>
    </source>
</evidence>